<reference evidence="1 2" key="1">
    <citation type="submission" date="2015-09" db="EMBL/GenBank/DDBJ databases">
        <authorList>
            <consortium name="Pathogen Informatics"/>
        </authorList>
    </citation>
    <scope>NUCLEOTIDE SEQUENCE [LARGE SCALE GENOMIC DNA]</scope>
    <source>
        <strain evidence="1 2">2789STDY5834928</strain>
    </source>
</reference>
<gene>
    <name evidence="1" type="ORF">ERS852540_02442</name>
</gene>
<proteinExistence type="predicted"/>
<evidence type="ECO:0008006" key="3">
    <source>
        <dbReference type="Google" id="ProtNLM"/>
    </source>
</evidence>
<dbReference type="EMBL" id="CZBY01000028">
    <property type="protein sequence ID" value="CUQ92027.1"/>
    <property type="molecule type" value="Genomic_DNA"/>
</dbReference>
<dbReference type="Proteomes" id="UP000095662">
    <property type="component" value="Unassembled WGS sequence"/>
</dbReference>
<accession>A0A175A248</accession>
<sequence>MKTKYTAIYVRRSVSDKDKGNNSLSIAAQREECIRFVGEGASR</sequence>
<name>A0A175A248_9FIRM</name>
<evidence type="ECO:0000313" key="2">
    <source>
        <dbReference type="Proteomes" id="UP000095662"/>
    </source>
</evidence>
<evidence type="ECO:0000313" key="1">
    <source>
        <dbReference type="EMBL" id="CUQ92027.1"/>
    </source>
</evidence>
<protein>
    <recommendedName>
        <fullName evidence="3">Resolvase/invertase-type recombinase catalytic domain-containing protein</fullName>
    </recommendedName>
</protein>
<dbReference type="AlphaFoldDB" id="A0A175A248"/>
<organism evidence="1 2">
    <name type="scientific">[Eubacterium] siraeum</name>
    <dbReference type="NCBI Taxonomy" id="39492"/>
    <lineage>
        <taxon>Bacteria</taxon>
        <taxon>Bacillati</taxon>
        <taxon>Bacillota</taxon>
        <taxon>Clostridia</taxon>
        <taxon>Eubacteriales</taxon>
        <taxon>Oscillospiraceae</taxon>
        <taxon>Oscillospiraceae incertae sedis</taxon>
    </lineage>
</organism>